<feature type="chain" id="PRO_5004579855" description="DUF19 domain-containing protein" evidence="1">
    <location>
        <begin position="24"/>
        <end position="180"/>
    </location>
</feature>
<keyword evidence="3" id="KW-1185">Reference proteome</keyword>
<dbReference type="HOGENOM" id="CLU_1498143_0_0_1"/>
<sequence>MASISTHTLFIPIFLSLVAISQARILNRDKPDPDLMFCANLAINLQQCLALNDFPFCNGTKSLLQQCTDGYLSDLSKCKVSIIKEVLKYRLDIYSLSDQVLCKDHLYRKFVNDVGCWRLAKAELGSLSGLVQGLLTKDGCKVAKINVDVIIGFGYNYPGCPAKLETYLKPIFKKTACAGS</sequence>
<evidence type="ECO:0000256" key="1">
    <source>
        <dbReference type="SAM" id="SignalP"/>
    </source>
</evidence>
<accession>T1J1N2</accession>
<reference evidence="3" key="1">
    <citation type="submission" date="2011-05" db="EMBL/GenBank/DDBJ databases">
        <authorList>
            <person name="Richards S.R."/>
            <person name="Qu J."/>
            <person name="Jiang H."/>
            <person name="Jhangiani S.N."/>
            <person name="Agravi P."/>
            <person name="Goodspeed R."/>
            <person name="Gross S."/>
            <person name="Mandapat C."/>
            <person name="Jackson L."/>
            <person name="Mathew T."/>
            <person name="Pu L."/>
            <person name="Thornton R."/>
            <person name="Saada N."/>
            <person name="Wilczek-Boney K.B."/>
            <person name="Lee S."/>
            <person name="Kovar C."/>
            <person name="Wu Y."/>
            <person name="Scherer S.E."/>
            <person name="Worley K.C."/>
            <person name="Muzny D.M."/>
            <person name="Gibbs R."/>
        </authorList>
    </citation>
    <scope>NUCLEOTIDE SEQUENCE</scope>
    <source>
        <strain evidence="3">Brora</strain>
    </source>
</reference>
<evidence type="ECO:0008006" key="4">
    <source>
        <dbReference type="Google" id="ProtNLM"/>
    </source>
</evidence>
<keyword evidence="1" id="KW-0732">Signal</keyword>
<organism evidence="2 3">
    <name type="scientific">Strigamia maritima</name>
    <name type="common">European centipede</name>
    <name type="synonym">Geophilus maritimus</name>
    <dbReference type="NCBI Taxonomy" id="126957"/>
    <lineage>
        <taxon>Eukaryota</taxon>
        <taxon>Metazoa</taxon>
        <taxon>Ecdysozoa</taxon>
        <taxon>Arthropoda</taxon>
        <taxon>Myriapoda</taxon>
        <taxon>Chilopoda</taxon>
        <taxon>Pleurostigmophora</taxon>
        <taxon>Geophilomorpha</taxon>
        <taxon>Linotaeniidae</taxon>
        <taxon>Strigamia</taxon>
    </lineage>
</organism>
<feature type="signal peptide" evidence="1">
    <location>
        <begin position="1"/>
        <end position="23"/>
    </location>
</feature>
<evidence type="ECO:0000313" key="3">
    <source>
        <dbReference type="Proteomes" id="UP000014500"/>
    </source>
</evidence>
<reference evidence="2" key="2">
    <citation type="submission" date="2015-02" db="UniProtKB">
        <authorList>
            <consortium name="EnsemblMetazoa"/>
        </authorList>
    </citation>
    <scope>IDENTIFICATION</scope>
</reference>
<name>T1J1N2_STRMM</name>
<protein>
    <recommendedName>
        <fullName evidence="4">DUF19 domain-containing protein</fullName>
    </recommendedName>
</protein>
<dbReference type="Proteomes" id="UP000014500">
    <property type="component" value="Unassembled WGS sequence"/>
</dbReference>
<dbReference type="AlphaFoldDB" id="T1J1N2"/>
<evidence type="ECO:0000313" key="2">
    <source>
        <dbReference type="EnsemblMetazoa" id="SMAR007454-PA"/>
    </source>
</evidence>
<dbReference type="EMBL" id="JH431789">
    <property type="status" value="NOT_ANNOTATED_CDS"/>
    <property type="molecule type" value="Genomic_DNA"/>
</dbReference>
<proteinExistence type="predicted"/>
<dbReference type="EnsemblMetazoa" id="SMAR007454-RA">
    <property type="protein sequence ID" value="SMAR007454-PA"/>
    <property type="gene ID" value="SMAR007454"/>
</dbReference>